<keyword evidence="1" id="KW-0175">Coiled coil</keyword>
<dbReference type="Proteomes" id="UP001652642">
    <property type="component" value="Chromosome 6"/>
</dbReference>
<name>A0ABM5EJE1_9SAUR</name>
<evidence type="ECO:0000313" key="4">
    <source>
        <dbReference type="RefSeq" id="XP_072833272.1"/>
    </source>
</evidence>
<proteinExistence type="predicted"/>
<feature type="compositionally biased region" description="Basic and acidic residues" evidence="2">
    <location>
        <begin position="938"/>
        <end position="954"/>
    </location>
</feature>
<feature type="coiled-coil region" evidence="1">
    <location>
        <begin position="224"/>
        <end position="258"/>
    </location>
</feature>
<feature type="region of interest" description="Disordered" evidence="2">
    <location>
        <begin position="936"/>
        <end position="996"/>
    </location>
</feature>
<dbReference type="PANTHER" id="PTHR34439">
    <property type="entry name" value="CENTROBIN"/>
    <property type="match status" value="1"/>
</dbReference>
<feature type="coiled-coil region" evidence="1">
    <location>
        <begin position="291"/>
        <end position="318"/>
    </location>
</feature>
<feature type="region of interest" description="Disordered" evidence="2">
    <location>
        <begin position="412"/>
        <end position="434"/>
    </location>
</feature>
<keyword evidence="3" id="KW-1185">Reference proteome</keyword>
<protein>
    <submittedName>
        <fullName evidence="4">Centrobin</fullName>
    </submittedName>
</protein>
<dbReference type="InterPro" id="IPR038923">
    <property type="entry name" value="Centrobin"/>
</dbReference>
<reference evidence="4" key="1">
    <citation type="submission" date="2025-08" db="UniProtKB">
        <authorList>
            <consortium name="RefSeq"/>
        </authorList>
    </citation>
    <scope>IDENTIFICATION</scope>
</reference>
<feature type="compositionally biased region" description="Low complexity" evidence="2">
    <location>
        <begin position="618"/>
        <end position="632"/>
    </location>
</feature>
<evidence type="ECO:0000256" key="2">
    <source>
        <dbReference type="SAM" id="MobiDB-lite"/>
    </source>
</evidence>
<organism evidence="3 4">
    <name type="scientific">Pogona vitticeps</name>
    <name type="common">central bearded dragon</name>
    <dbReference type="NCBI Taxonomy" id="103695"/>
    <lineage>
        <taxon>Eukaryota</taxon>
        <taxon>Metazoa</taxon>
        <taxon>Chordata</taxon>
        <taxon>Craniata</taxon>
        <taxon>Vertebrata</taxon>
        <taxon>Euteleostomi</taxon>
        <taxon>Lepidosauria</taxon>
        <taxon>Squamata</taxon>
        <taxon>Bifurcata</taxon>
        <taxon>Unidentata</taxon>
        <taxon>Episquamata</taxon>
        <taxon>Toxicofera</taxon>
        <taxon>Iguania</taxon>
        <taxon>Acrodonta</taxon>
        <taxon>Agamidae</taxon>
        <taxon>Amphibolurinae</taxon>
        <taxon>Pogona</taxon>
    </lineage>
</organism>
<feature type="region of interest" description="Disordered" evidence="2">
    <location>
        <begin position="1"/>
        <end position="49"/>
    </location>
</feature>
<evidence type="ECO:0000256" key="1">
    <source>
        <dbReference type="SAM" id="Coils"/>
    </source>
</evidence>
<feature type="compositionally biased region" description="Basic and acidic residues" evidence="2">
    <location>
        <begin position="412"/>
        <end position="424"/>
    </location>
</feature>
<feature type="region of interest" description="Disordered" evidence="2">
    <location>
        <begin position="603"/>
        <end position="636"/>
    </location>
</feature>
<feature type="coiled-coil region" evidence="1">
    <location>
        <begin position="538"/>
        <end position="579"/>
    </location>
</feature>
<accession>A0ABM5EJE1</accession>
<sequence length="996" mass="111644">MAEKNTSRGLASSIHSEDLLSDMELLPISEPTSPAHRIPRSPSATPYTSKVTAQLYASLHQSRQAEAQARSHLENQRSLSLAEEAKTADIDLETLAEELSHRLSTGVETSSYRKGGGDAAIAESRHITEMENVRCHLQSMLRGSRDAAQGDAVPLGNFERKDDDSFESDSTTALLNARPLQEISPPGSLRGLEELFPRYTSLRLGHVREHHSSYVDSHHLKDSLDKEQARRKHCERHIQTLQHRILELQQQLAVAVSADKKKDGMIEQLDKTLAKVVEGWNRHEAERTVVLSRLQAEKEAAEQVLGRQQEKTSELDERLKQALSALSREEQAASQYCKEKGVLEEEKASLSCTLEAERSRVRNLEAERDLERRQLEALRATLEEERQDWARRERQLEQHCRALEEESHAQLEKEKAAAQRESQKAADAQHALASVQSDVQDLRAELEAVRRERDNLKMELNLTKARYEAQKVKLESELKVALEQRVTERLAEVHEESLRQMSVMREQHRKQLLELSSHHEKELAGQLAQFKSDLAEREERQRHLIEDYELRLSRHQEEARELQAQYRRLEAQRAEMVSQFQAMMQAHWNEALRLLAGSGASSQSSTKAQLQEAPFDTDPASSDPESSQPSESVKTIQKVDALESSQAAGDGVSRAWAQAIPLQPVAQRSKSQGPCEAPEKSVRQAYQQFLPLLPDPSRPSSDFSHVLNYSLLSQQGFQPLEPQMDATVVGPGLPFRPENLAEHPFTDDTDETLTDGAGNEAELSHHNSSESSGQLTQHDINYYMRLLWDHSVNESGAAQKQEGFSVVSPTDTTNQTQFGTSLSYHERSTALWEASQPSANTIRIQPSSNTAVQKTKVPLPKSGPICLNQDTSSLSTQNPVQEEGILPPKQVAELSRLLKQYQAKGRPVPSTEELYKYLREMGHSRVEAKGVGNLQVRRNPDLKMTEGLRKEVAPARRMGTSGTGREKPQPSAKAGKKPSGTPAPNPRSSRGGSVWR</sequence>
<evidence type="ECO:0000313" key="3">
    <source>
        <dbReference type="Proteomes" id="UP001652642"/>
    </source>
</evidence>
<dbReference type="RefSeq" id="XP_072833272.1">
    <property type="nucleotide sequence ID" value="XM_072977171.1"/>
</dbReference>
<gene>
    <name evidence="4" type="primary">CNTROB</name>
</gene>
<feature type="compositionally biased region" description="Polar residues" evidence="2">
    <location>
        <begin position="986"/>
        <end position="996"/>
    </location>
</feature>
<feature type="region of interest" description="Disordered" evidence="2">
    <location>
        <begin position="736"/>
        <end position="775"/>
    </location>
</feature>
<dbReference type="PANTHER" id="PTHR34439:SF1">
    <property type="entry name" value="CENTROBIN"/>
    <property type="match status" value="1"/>
</dbReference>
<dbReference type="GeneID" id="110087757"/>